<proteinExistence type="predicted"/>
<evidence type="ECO:0000313" key="2">
    <source>
        <dbReference type="EMBL" id="PIC12794.1"/>
    </source>
</evidence>
<reference evidence="3" key="1">
    <citation type="submission" date="2017-10" db="EMBL/GenBank/DDBJ databases">
        <title>Rapid genome shrinkage in a self-fertile nematode reveals novel sperm competition proteins.</title>
        <authorList>
            <person name="Yin D."/>
            <person name="Schwarz E.M."/>
            <person name="Thomas C.G."/>
            <person name="Felde R.L."/>
            <person name="Korf I.F."/>
            <person name="Cutter A.D."/>
            <person name="Schartner C.M."/>
            <person name="Ralston E.J."/>
            <person name="Meyer B.J."/>
            <person name="Haag E.S."/>
        </authorList>
    </citation>
    <scope>NUCLEOTIDE SEQUENCE [LARGE SCALE GENOMIC DNA]</scope>
    <source>
        <strain evidence="3">JU1422</strain>
    </source>
</reference>
<dbReference type="STRING" id="1611254.A0A2G5SCK5"/>
<protein>
    <recommendedName>
        <fullName evidence="1">DnaJ homologue subfamily C GRV2/DNAJC13 N-terminal domain-containing protein</fullName>
    </recommendedName>
</protein>
<accession>A0A2G5SCK5</accession>
<name>A0A2G5SCK5_9PELO</name>
<feature type="domain" description="DnaJ homologue subfamily C GRV2/DNAJC13 N-terminal" evidence="1">
    <location>
        <begin position="1"/>
        <end position="71"/>
    </location>
</feature>
<dbReference type="EMBL" id="PDUG01000018">
    <property type="protein sequence ID" value="PIC12794.1"/>
    <property type="molecule type" value="Genomic_DNA"/>
</dbReference>
<evidence type="ECO:0000259" key="1">
    <source>
        <dbReference type="Pfam" id="PF19432"/>
    </source>
</evidence>
<dbReference type="OrthoDB" id="69656at2759"/>
<dbReference type="Proteomes" id="UP000230233">
    <property type="component" value="Unassembled WGS sequence"/>
</dbReference>
<comment type="caution">
    <text evidence="2">The sequence shown here is derived from an EMBL/GenBank/DDBJ whole genome shotgun (WGS) entry which is preliminary data.</text>
</comment>
<dbReference type="AlphaFoldDB" id="A0A2G5SCK5"/>
<evidence type="ECO:0000313" key="3">
    <source>
        <dbReference type="Proteomes" id="UP000230233"/>
    </source>
</evidence>
<gene>
    <name evidence="2" type="ORF">B9Z55_028167</name>
</gene>
<dbReference type="InterPro" id="IPR045802">
    <property type="entry name" value="GRV2/DNAJC13_N"/>
</dbReference>
<dbReference type="Pfam" id="PF19432">
    <property type="entry name" value="RME-8_N"/>
    <property type="match status" value="1"/>
</dbReference>
<keyword evidence="3" id="KW-1185">Reference proteome</keyword>
<organism evidence="2 3">
    <name type="scientific">Caenorhabditis nigoni</name>
    <dbReference type="NCBI Taxonomy" id="1611254"/>
    <lineage>
        <taxon>Eukaryota</taxon>
        <taxon>Metazoa</taxon>
        <taxon>Ecdysozoa</taxon>
        <taxon>Nematoda</taxon>
        <taxon>Chromadorea</taxon>
        <taxon>Rhabditida</taxon>
        <taxon>Rhabditina</taxon>
        <taxon>Rhabditomorpha</taxon>
        <taxon>Rhabditoidea</taxon>
        <taxon>Rhabditidae</taxon>
        <taxon>Peloderinae</taxon>
        <taxon>Caenorhabditis</taxon>
    </lineage>
</organism>
<sequence>MFASSNQEKLFKECRRLAIENIGYTIPMAKVLISLDDFLKTRLGLCSRDEELTSYSEFKVSKITRRAELPVGFD</sequence>